<dbReference type="PANTHER" id="PTHR30575">
    <property type="entry name" value="PEPTIDASE M20"/>
    <property type="match status" value="1"/>
</dbReference>
<evidence type="ECO:0000313" key="4">
    <source>
        <dbReference type="Proteomes" id="UP000011058"/>
    </source>
</evidence>
<proteinExistence type="predicted"/>
<dbReference type="FunFam" id="3.30.70.360:FF:000004">
    <property type="entry name" value="Peptidase M20 domain-containing protein 2"/>
    <property type="match status" value="1"/>
</dbReference>
<dbReference type="PATRIC" id="fig|1166018.3.peg.3280"/>
<dbReference type="InterPro" id="IPR017439">
    <property type="entry name" value="Amidohydrolase"/>
</dbReference>
<dbReference type="HOGENOM" id="CLU_031812_0_1_10"/>
<evidence type="ECO:0000313" key="3">
    <source>
        <dbReference type="EMBL" id="CCG99555.1"/>
    </source>
</evidence>
<protein>
    <submittedName>
        <fullName evidence="3">Aminobenzoyl-glutamate utilization protein B</fullName>
    </submittedName>
</protein>
<dbReference type="Pfam" id="PF01546">
    <property type="entry name" value="Peptidase_M20"/>
    <property type="match status" value="1"/>
</dbReference>
<keyword evidence="1" id="KW-0378">Hydrolase</keyword>
<reference evidence="3 4" key="1">
    <citation type="journal article" date="2012" name="J. Bacteriol.">
        <title>Genome Sequence of Fibrella aestuarina BUZ 2T, a Filamentous Marine Bacterium.</title>
        <authorList>
            <person name="Filippini M."/>
            <person name="Qi W."/>
            <person name="Blom J."/>
            <person name="Goesmann A."/>
            <person name="Smits T.H."/>
            <person name="Bagheri H.C."/>
        </authorList>
    </citation>
    <scope>NUCLEOTIDE SEQUENCE [LARGE SCALE GENOMIC DNA]</scope>
    <source>
        <strain evidence="4">BUZ 2T</strain>
    </source>
</reference>
<dbReference type="KEGG" id="fae:FAES_1545"/>
<organism evidence="3 4">
    <name type="scientific">Fibrella aestuarina BUZ 2</name>
    <dbReference type="NCBI Taxonomy" id="1166018"/>
    <lineage>
        <taxon>Bacteria</taxon>
        <taxon>Pseudomonadati</taxon>
        <taxon>Bacteroidota</taxon>
        <taxon>Cytophagia</taxon>
        <taxon>Cytophagales</taxon>
        <taxon>Spirosomataceae</taxon>
        <taxon>Fibrella</taxon>
    </lineage>
</organism>
<sequence>MQSGATLQKQPASSMKHTYLLWLSLLASLPLRAQPEKTIIAQLDRQYPHYAALAGQIWKLAEPGYLEEKTSRLLQDELRQQGFTITPGIAGIPTAFVASYGQGAPVISLLAEMDALPGLSQDSVPTRKPLVPNAYGHACGHNLFGVGSVAAAVATKDWLKQTGRPGTIQLIGTPAEEGAGGGKTYLVQAGVFKPVDAVLHWHPGDRNSASPASSLAYRVALFRFSGRAAHAAAAPEKGRSALDAVEAMDYMVNLMREHVTPETRIHYVIKQGGLTSNIVPDYAEVEYTIRHPSAQGLEDVWARIMKTAQAAALGTETTMSYEVMAGLYNLLPNETLAQVMQTSLQAVGGVQLTPSEVDFANKLRQTLVTQTLPPVGSAGEILPYALGGITPASTDVGDVSWVVPTAGLSTATWVPGVPAHSWQAVACDGMSIGFKGMLVAAKTLSMTAISLFQKPDLIKTAKTELDNARGGASFTYKSLAGDRKPPLDYRK</sequence>
<dbReference type="Gene3D" id="3.30.70.360">
    <property type="match status" value="1"/>
</dbReference>
<dbReference type="InterPro" id="IPR002933">
    <property type="entry name" value="Peptidase_M20"/>
</dbReference>
<dbReference type="GO" id="GO:0071713">
    <property type="term" value="F:para-aminobenzoyl-glutamate hydrolase activity"/>
    <property type="evidence" value="ECO:0007669"/>
    <property type="project" value="TreeGrafter"/>
</dbReference>
<dbReference type="InterPro" id="IPR017145">
    <property type="entry name" value="Aminobenzoyl-glu_utiliz_pB"/>
</dbReference>
<dbReference type="Proteomes" id="UP000011058">
    <property type="component" value="Chromosome"/>
</dbReference>
<dbReference type="SUPFAM" id="SSF53187">
    <property type="entry name" value="Zn-dependent exopeptidases"/>
    <property type="match status" value="1"/>
</dbReference>
<dbReference type="AlphaFoldDB" id="I0K602"/>
<dbReference type="eggNOG" id="COG1473">
    <property type="taxonomic scope" value="Bacteria"/>
</dbReference>
<dbReference type="STRING" id="1166018.FAES_1545"/>
<dbReference type="Pfam" id="PF07687">
    <property type="entry name" value="M20_dimer"/>
    <property type="match status" value="1"/>
</dbReference>
<keyword evidence="4" id="KW-1185">Reference proteome</keyword>
<evidence type="ECO:0000256" key="1">
    <source>
        <dbReference type="ARBA" id="ARBA00022801"/>
    </source>
</evidence>
<dbReference type="EMBL" id="HE796683">
    <property type="protein sequence ID" value="CCG99555.1"/>
    <property type="molecule type" value="Genomic_DNA"/>
</dbReference>
<accession>I0K602</accession>
<evidence type="ECO:0000259" key="2">
    <source>
        <dbReference type="Pfam" id="PF07687"/>
    </source>
</evidence>
<dbReference type="InterPro" id="IPR036264">
    <property type="entry name" value="Bact_exopeptidase_dim_dom"/>
</dbReference>
<dbReference type="InterPro" id="IPR052030">
    <property type="entry name" value="Peptidase_M20/M20A_hydrolases"/>
</dbReference>
<dbReference type="InterPro" id="IPR011650">
    <property type="entry name" value="Peptidase_M20_dimer"/>
</dbReference>
<dbReference type="GO" id="GO:0016805">
    <property type="term" value="F:dipeptidase activity"/>
    <property type="evidence" value="ECO:0007669"/>
    <property type="project" value="TreeGrafter"/>
</dbReference>
<dbReference type="SUPFAM" id="SSF55031">
    <property type="entry name" value="Bacterial exopeptidase dimerisation domain"/>
    <property type="match status" value="1"/>
</dbReference>
<dbReference type="PANTHER" id="PTHR30575:SF0">
    <property type="entry name" value="XAA-ARG DIPEPTIDASE"/>
    <property type="match status" value="1"/>
</dbReference>
<feature type="domain" description="Peptidase M20 dimerisation" evidence="2">
    <location>
        <begin position="223"/>
        <end position="312"/>
    </location>
</feature>
<dbReference type="Gene3D" id="3.40.630.10">
    <property type="entry name" value="Zn peptidases"/>
    <property type="match status" value="1"/>
</dbReference>
<dbReference type="GO" id="GO:0005737">
    <property type="term" value="C:cytoplasm"/>
    <property type="evidence" value="ECO:0007669"/>
    <property type="project" value="TreeGrafter"/>
</dbReference>
<dbReference type="NCBIfam" id="TIGR01891">
    <property type="entry name" value="amidohydrolases"/>
    <property type="match status" value="1"/>
</dbReference>
<dbReference type="PIRSF" id="PIRSF037227">
    <property type="entry name" value="Aminobenzoyl-glu_utiliz_pB"/>
    <property type="match status" value="1"/>
</dbReference>
<gene>
    <name evidence="3" type="ORF">FAES_1545</name>
</gene>
<name>I0K602_9BACT</name>
<dbReference type="GO" id="GO:0046657">
    <property type="term" value="P:folic acid catabolic process"/>
    <property type="evidence" value="ECO:0007669"/>
    <property type="project" value="TreeGrafter"/>
</dbReference>